<evidence type="ECO:0000256" key="4">
    <source>
        <dbReference type="ARBA" id="ARBA00022840"/>
    </source>
</evidence>
<feature type="domain" description="ABC transporter" evidence="6">
    <location>
        <begin position="5"/>
        <end position="230"/>
    </location>
</feature>
<protein>
    <submittedName>
        <fullName evidence="7">ABC transporter ATP-binding protein</fullName>
    </submittedName>
</protein>
<comment type="subcellular location">
    <subcellularLocation>
        <location evidence="1">Cell membrane</location>
        <topology evidence="1">Peripheral membrane protein</topology>
    </subcellularLocation>
</comment>
<dbReference type="InterPro" id="IPR027417">
    <property type="entry name" value="P-loop_NTPase"/>
</dbReference>
<dbReference type="SUPFAM" id="SSF52540">
    <property type="entry name" value="P-loop containing nucleoside triphosphate hydrolases"/>
    <property type="match status" value="1"/>
</dbReference>
<keyword evidence="5" id="KW-0046">Antibiotic resistance</keyword>
<keyword evidence="2" id="KW-0813">Transport</keyword>
<dbReference type="Pfam" id="PF00005">
    <property type="entry name" value="ABC_tran"/>
    <property type="match status" value="1"/>
</dbReference>
<evidence type="ECO:0000256" key="5">
    <source>
        <dbReference type="ARBA" id="ARBA00023251"/>
    </source>
</evidence>
<keyword evidence="8" id="KW-1185">Reference proteome</keyword>
<dbReference type="EMBL" id="BAAASG010000002">
    <property type="protein sequence ID" value="GAA2477623.1"/>
    <property type="molecule type" value="Genomic_DNA"/>
</dbReference>
<evidence type="ECO:0000313" key="8">
    <source>
        <dbReference type="Proteomes" id="UP001501777"/>
    </source>
</evidence>
<reference evidence="7 8" key="1">
    <citation type="journal article" date="2019" name="Int. J. Syst. Evol. Microbiol.">
        <title>The Global Catalogue of Microorganisms (GCM) 10K type strain sequencing project: providing services to taxonomists for standard genome sequencing and annotation.</title>
        <authorList>
            <consortium name="The Broad Institute Genomics Platform"/>
            <consortium name="The Broad Institute Genome Sequencing Center for Infectious Disease"/>
            <person name="Wu L."/>
            <person name="Ma J."/>
        </authorList>
    </citation>
    <scope>NUCLEOTIDE SEQUENCE [LARGE SCALE GENOMIC DNA]</scope>
    <source>
        <strain evidence="7 8">JCM 4395</strain>
    </source>
</reference>
<dbReference type="GO" id="GO:0005524">
    <property type="term" value="F:ATP binding"/>
    <property type="evidence" value="ECO:0007669"/>
    <property type="project" value="UniProtKB-KW"/>
</dbReference>
<evidence type="ECO:0000256" key="2">
    <source>
        <dbReference type="ARBA" id="ARBA00022448"/>
    </source>
</evidence>
<keyword evidence="4 7" id="KW-0067">ATP-binding</keyword>
<dbReference type="InterPro" id="IPR003593">
    <property type="entry name" value="AAA+_ATPase"/>
</dbReference>
<dbReference type="PANTHER" id="PTHR42711:SF16">
    <property type="entry name" value="ABC TRANSPORTER ATP-BINDING PROTEIN"/>
    <property type="match status" value="1"/>
</dbReference>
<gene>
    <name evidence="7" type="ORF">GCM10010276_12320</name>
</gene>
<dbReference type="InterPro" id="IPR050763">
    <property type="entry name" value="ABC_transporter_ATP-binding"/>
</dbReference>
<evidence type="ECO:0000256" key="1">
    <source>
        <dbReference type="ARBA" id="ARBA00004202"/>
    </source>
</evidence>
<evidence type="ECO:0000256" key="3">
    <source>
        <dbReference type="ARBA" id="ARBA00022741"/>
    </source>
</evidence>
<keyword evidence="3" id="KW-0547">Nucleotide-binding</keyword>
<sequence length="304" mass="33029">MSAVIEVQNLRKKYGDVVAVDDVSLTVEQGEIFGILGPDGAGKSTTVECIEGLRKRDGGTIRVLGFDPYAERAEITRRLDVRLQDGTTSDRLQVAEALTLYSSFYRDPADWHVLVDSLGLNSGATTGSGELSCDQKQRLSMALALVGNPQVAVLDEITTGLDPHARRETWDTIETVRASGVTILLVTHLMEEAERLCDRVALLNKGRVAAVDTPSGLIQRIRDHHRITFLPSLPLHDDLLTRLPGVTGVTRKDERVTVTATTDVLHPVLSELAHHGIVPEGLRVERVPLEDALLALTAADPGES</sequence>
<organism evidence="7 8">
    <name type="scientific">Streptomyces longisporus</name>
    <dbReference type="NCBI Taxonomy" id="1948"/>
    <lineage>
        <taxon>Bacteria</taxon>
        <taxon>Bacillati</taxon>
        <taxon>Actinomycetota</taxon>
        <taxon>Actinomycetes</taxon>
        <taxon>Kitasatosporales</taxon>
        <taxon>Streptomycetaceae</taxon>
        <taxon>Streptomyces</taxon>
    </lineage>
</organism>
<accession>A0ABN3L4E2</accession>
<dbReference type="PANTHER" id="PTHR42711">
    <property type="entry name" value="ABC TRANSPORTER ATP-BINDING PROTEIN"/>
    <property type="match status" value="1"/>
</dbReference>
<comment type="caution">
    <text evidence="7">The sequence shown here is derived from an EMBL/GenBank/DDBJ whole genome shotgun (WGS) entry which is preliminary data.</text>
</comment>
<dbReference type="InterPro" id="IPR003439">
    <property type="entry name" value="ABC_transporter-like_ATP-bd"/>
</dbReference>
<dbReference type="PROSITE" id="PS50893">
    <property type="entry name" value="ABC_TRANSPORTER_2"/>
    <property type="match status" value="1"/>
</dbReference>
<dbReference type="SMART" id="SM00382">
    <property type="entry name" value="AAA"/>
    <property type="match status" value="1"/>
</dbReference>
<evidence type="ECO:0000313" key="7">
    <source>
        <dbReference type="EMBL" id="GAA2477623.1"/>
    </source>
</evidence>
<name>A0ABN3L4E2_STRLO</name>
<evidence type="ECO:0000259" key="6">
    <source>
        <dbReference type="PROSITE" id="PS50893"/>
    </source>
</evidence>
<dbReference type="Gene3D" id="3.40.50.300">
    <property type="entry name" value="P-loop containing nucleotide triphosphate hydrolases"/>
    <property type="match status" value="1"/>
</dbReference>
<dbReference type="Proteomes" id="UP001501777">
    <property type="component" value="Unassembled WGS sequence"/>
</dbReference>
<dbReference type="RefSeq" id="WP_344399001.1">
    <property type="nucleotide sequence ID" value="NZ_BAAASG010000002.1"/>
</dbReference>
<proteinExistence type="predicted"/>
<dbReference type="CDD" id="cd03230">
    <property type="entry name" value="ABC_DR_subfamily_A"/>
    <property type="match status" value="1"/>
</dbReference>